<keyword evidence="4 8" id="KW-0812">Transmembrane</keyword>
<evidence type="ECO:0000256" key="4">
    <source>
        <dbReference type="ARBA" id="ARBA00022692"/>
    </source>
</evidence>
<comment type="pathway">
    <text evidence="2">Cell wall biogenesis; lipoteichoic acid biosynthesis.</text>
</comment>
<feature type="transmembrane region" description="Helical" evidence="8">
    <location>
        <begin position="35"/>
        <end position="54"/>
    </location>
</feature>
<keyword evidence="6 8" id="KW-0472">Membrane</keyword>
<reference evidence="10" key="1">
    <citation type="journal article" date="2021" name="PeerJ">
        <title>Extensive microbial diversity within the chicken gut microbiome revealed by metagenomics and culture.</title>
        <authorList>
            <person name="Gilroy R."/>
            <person name="Ravi A."/>
            <person name="Getino M."/>
            <person name="Pursley I."/>
            <person name="Horton D.L."/>
            <person name="Alikhan N.F."/>
            <person name="Baker D."/>
            <person name="Gharbi K."/>
            <person name="Hall N."/>
            <person name="Watson M."/>
            <person name="Adriaenssens E.M."/>
            <person name="Foster-Nyarko E."/>
            <person name="Jarju S."/>
            <person name="Secka A."/>
            <person name="Antonio M."/>
            <person name="Oren A."/>
            <person name="Chaudhuri R.R."/>
            <person name="La Ragione R."/>
            <person name="Hildebrand F."/>
            <person name="Pallen M.J."/>
        </authorList>
    </citation>
    <scope>NUCLEOTIDE SEQUENCE</scope>
    <source>
        <strain evidence="10">CHK195-6426</strain>
    </source>
</reference>
<evidence type="ECO:0000256" key="8">
    <source>
        <dbReference type="SAM" id="Phobius"/>
    </source>
</evidence>
<evidence type="ECO:0000256" key="7">
    <source>
        <dbReference type="SAM" id="MobiDB-lite"/>
    </source>
</evidence>
<feature type="transmembrane region" description="Helical" evidence="8">
    <location>
        <begin position="112"/>
        <end position="136"/>
    </location>
</feature>
<evidence type="ECO:0000256" key="2">
    <source>
        <dbReference type="ARBA" id="ARBA00004936"/>
    </source>
</evidence>
<feature type="transmembrane region" description="Helical" evidence="8">
    <location>
        <begin position="61"/>
        <end position="83"/>
    </location>
</feature>
<dbReference type="Proteomes" id="UP000824265">
    <property type="component" value="Unassembled WGS sequence"/>
</dbReference>
<dbReference type="SUPFAM" id="SSF53649">
    <property type="entry name" value="Alkaline phosphatase-like"/>
    <property type="match status" value="1"/>
</dbReference>
<feature type="compositionally biased region" description="Low complexity" evidence="7">
    <location>
        <begin position="269"/>
        <end position="282"/>
    </location>
</feature>
<dbReference type="PANTHER" id="PTHR47371:SF3">
    <property type="entry name" value="PHOSPHOGLYCEROL TRANSFERASE I"/>
    <property type="match status" value="1"/>
</dbReference>
<evidence type="ECO:0000259" key="9">
    <source>
        <dbReference type="Pfam" id="PF00884"/>
    </source>
</evidence>
<evidence type="ECO:0000256" key="6">
    <source>
        <dbReference type="ARBA" id="ARBA00023136"/>
    </source>
</evidence>
<dbReference type="GO" id="GO:0016787">
    <property type="term" value="F:hydrolase activity"/>
    <property type="evidence" value="ECO:0007669"/>
    <property type="project" value="UniProtKB-KW"/>
</dbReference>
<name>A0A9D1UC66_9FIRM</name>
<dbReference type="InterPro" id="IPR050448">
    <property type="entry name" value="OpgB/LTA_synthase_biosynth"/>
</dbReference>
<dbReference type="InterPro" id="IPR000917">
    <property type="entry name" value="Sulfatase_N"/>
</dbReference>
<comment type="caution">
    <text evidence="10">The sequence shown here is derived from an EMBL/GenBank/DDBJ whole genome shotgun (WGS) entry which is preliminary data.</text>
</comment>
<reference evidence="10" key="2">
    <citation type="submission" date="2021-04" db="EMBL/GenBank/DDBJ databases">
        <authorList>
            <person name="Gilroy R."/>
        </authorList>
    </citation>
    <scope>NUCLEOTIDE SEQUENCE</scope>
    <source>
        <strain evidence="10">CHK195-6426</strain>
    </source>
</reference>
<keyword evidence="5 8" id="KW-1133">Transmembrane helix</keyword>
<proteinExistence type="predicted"/>
<keyword evidence="10" id="KW-0378">Hydrolase</keyword>
<dbReference type="Pfam" id="PF00884">
    <property type="entry name" value="Sulfatase"/>
    <property type="match status" value="1"/>
</dbReference>
<dbReference type="PROSITE" id="PS51257">
    <property type="entry name" value="PROKAR_LIPOPROTEIN"/>
    <property type="match status" value="1"/>
</dbReference>
<dbReference type="CDD" id="cd16015">
    <property type="entry name" value="LTA_synthase"/>
    <property type="match status" value="1"/>
</dbReference>
<dbReference type="GO" id="GO:0005886">
    <property type="term" value="C:plasma membrane"/>
    <property type="evidence" value="ECO:0007669"/>
    <property type="project" value="UniProtKB-SubCell"/>
</dbReference>
<feature type="transmembrane region" description="Helical" evidence="8">
    <location>
        <begin position="148"/>
        <end position="166"/>
    </location>
</feature>
<evidence type="ECO:0000313" key="10">
    <source>
        <dbReference type="EMBL" id="HIW81060.1"/>
    </source>
</evidence>
<feature type="region of interest" description="Disordered" evidence="7">
    <location>
        <begin position="225"/>
        <end position="309"/>
    </location>
</feature>
<evidence type="ECO:0000256" key="1">
    <source>
        <dbReference type="ARBA" id="ARBA00004651"/>
    </source>
</evidence>
<evidence type="ECO:0000313" key="11">
    <source>
        <dbReference type="Proteomes" id="UP000824265"/>
    </source>
</evidence>
<evidence type="ECO:0000256" key="5">
    <source>
        <dbReference type="ARBA" id="ARBA00022989"/>
    </source>
</evidence>
<dbReference type="PANTHER" id="PTHR47371">
    <property type="entry name" value="LIPOTEICHOIC ACID SYNTHASE"/>
    <property type="match status" value="1"/>
</dbReference>
<evidence type="ECO:0000256" key="3">
    <source>
        <dbReference type="ARBA" id="ARBA00022475"/>
    </source>
</evidence>
<dbReference type="InterPro" id="IPR017850">
    <property type="entry name" value="Alkaline_phosphatase_core_sf"/>
</dbReference>
<dbReference type="Gene3D" id="3.40.720.10">
    <property type="entry name" value="Alkaline Phosphatase, subunit A"/>
    <property type="match status" value="1"/>
</dbReference>
<organism evidence="10 11">
    <name type="scientific">Candidatus Acetatifactor stercoripullorum</name>
    <dbReference type="NCBI Taxonomy" id="2838414"/>
    <lineage>
        <taxon>Bacteria</taxon>
        <taxon>Bacillati</taxon>
        <taxon>Bacillota</taxon>
        <taxon>Clostridia</taxon>
        <taxon>Lachnospirales</taxon>
        <taxon>Lachnospiraceae</taxon>
        <taxon>Acetatifactor</taxon>
    </lineage>
</organism>
<feature type="domain" description="Sulfatase N-terminal" evidence="9">
    <location>
        <begin position="369"/>
        <end position="647"/>
    </location>
</feature>
<gene>
    <name evidence="10" type="ORF">H9742_05935</name>
</gene>
<comment type="subcellular location">
    <subcellularLocation>
        <location evidence="1">Cell membrane</location>
        <topology evidence="1">Multi-pass membrane protein</topology>
    </subcellularLocation>
</comment>
<accession>A0A9D1UC66</accession>
<dbReference type="Gene3D" id="3.30.1120.170">
    <property type="match status" value="1"/>
</dbReference>
<dbReference type="EMBL" id="DXGH01000033">
    <property type="protein sequence ID" value="HIW81060.1"/>
    <property type="molecule type" value="Genomic_DNA"/>
</dbReference>
<sequence length="743" mass="83371">MSMIRLTAGLAGFLLYLEIIYHLSGFGLAGCMPAYTVALIAAWSGIWSLVIGLCRGILKKIIFYAVVWFYTIWAGAQIVYLGIFKQPLLWEGIFRGGQDALTNYWREALAGIWQMLPFLALVVLPGVLLGILMHHFRVKLPDLGVLEVLRLNVVICVGIVGEITVMEIGKTLEADYYEGYSDFYDPLGVARGLGFLPMLQRDTYICMTDGGKELWDGIVARFSREPERSEGQAAQAGAAKPGENPAQEIPPRETDPQSTLPGDAQEATESSGAQEGSGSQGAPPSQEGTQTPDGDLGDGGALENTEPGKHEMKLDFSLLRELSDSEEKLWLADYIEAEEPALENEYTGLFEGYNLIFLTAEGFSPYAVREDLTPTLYRLVNSGFVFENYYVPLWQTSTSDGEYINCTGLIPDRQFSMRKSASNEMPFTLPAFFAREGVDSLAYHNNSLSYYDRYLTHPNLGYDFKGCRLGSLSEEEWGDKIFPMENPDAWPASDLEMLQGTVPEYINKSRFHVYYMTVSGHMNYNFTGNAMAAKNREAVSGLEMSENARAYIACHIELDKALEYLLERLSEAGALEKTVICLSADHYPYGMTKEQYEELAGTSLSQGMDLYRNSLILWNSQMEEEPVVVEKACGPMDLLPTLLNLFGFSYDSRMYAGRDIFSPEEGLVIFNDRSFVTDSVIYNKTEKQMIWLTDENGNFKVPEEEQESYLEQIEQEVKDRYQFSAYVLQTNYYSDILKAQDAS</sequence>
<dbReference type="AlphaFoldDB" id="A0A9D1UC66"/>
<keyword evidence="3" id="KW-1003">Cell membrane</keyword>
<protein>
    <submittedName>
        <fullName evidence="10">Sulfatase-like hydrolase/transferase</fullName>
    </submittedName>
</protein>